<name>A0AAD7BCZ4_9AGAR</name>
<comment type="caution">
    <text evidence="1">The sequence shown here is derived from an EMBL/GenBank/DDBJ whole genome shotgun (WGS) entry which is preliminary data.</text>
</comment>
<gene>
    <name evidence="1" type="ORF">FB45DRAFT_1007895</name>
</gene>
<dbReference type="Gene3D" id="3.80.10.10">
    <property type="entry name" value="Ribonuclease Inhibitor"/>
    <property type="match status" value="1"/>
</dbReference>
<protein>
    <submittedName>
        <fullName evidence="1">Uncharacterized protein</fullName>
    </submittedName>
</protein>
<sequence length="284" mass="32169">MSDDAPFLPPELEREILELVALSDPQYIPRLLAVNRRARIWIEPLRFKILVFSVRVNNSPKPLDQQRHYISMPQFSHALASKPKSFFERHVRHIFISEQFGTEDLHKVFSACTGATNLAFTERIDASLIPLISALPLQRLALNLRNLFPSPVPLPDFSPLFAKITHLHLITSNPHAVSWPHLATLPNLTHFAFTTEVPSEDTNPTEILQQCPSLQVLWVQSWFWRVMASTDSRFVSSPGDPASAPSIEDWTVGARGGEDGWYRAEALVTKRLARGKPERETVIL</sequence>
<dbReference type="InterPro" id="IPR032675">
    <property type="entry name" value="LRR_dom_sf"/>
</dbReference>
<evidence type="ECO:0000313" key="1">
    <source>
        <dbReference type="EMBL" id="KAJ7617349.1"/>
    </source>
</evidence>
<organism evidence="1 2">
    <name type="scientific">Roridomyces roridus</name>
    <dbReference type="NCBI Taxonomy" id="1738132"/>
    <lineage>
        <taxon>Eukaryota</taxon>
        <taxon>Fungi</taxon>
        <taxon>Dikarya</taxon>
        <taxon>Basidiomycota</taxon>
        <taxon>Agaricomycotina</taxon>
        <taxon>Agaricomycetes</taxon>
        <taxon>Agaricomycetidae</taxon>
        <taxon>Agaricales</taxon>
        <taxon>Marasmiineae</taxon>
        <taxon>Mycenaceae</taxon>
        <taxon>Roridomyces</taxon>
    </lineage>
</organism>
<keyword evidence="2" id="KW-1185">Reference proteome</keyword>
<reference evidence="1" key="1">
    <citation type="submission" date="2023-03" db="EMBL/GenBank/DDBJ databases">
        <title>Massive genome expansion in bonnet fungi (Mycena s.s.) driven by repeated elements and novel gene families across ecological guilds.</title>
        <authorList>
            <consortium name="Lawrence Berkeley National Laboratory"/>
            <person name="Harder C.B."/>
            <person name="Miyauchi S."/>
            <person name="Viragh M."/>
            <person name="Kuo A."/>
            <person name="Thoen E."/>
            <person name="Andreopoulos B."/>
            <person name="Lu D."/>
            <person name="Skrede I."/>
            <person name="Drula E."/>
            <person name="Henrissat B."/>
            <person name="Morin E."/>
            <person name="Kohler A."/>
            <person name="Barry K."/>
            <person name="LaButti K."/>
            <person name="Morin E."/>
            <person name="Salamov A."/>
            <person name="Lipzen A."/>
            <person name="Mereny Z."/>
            <person name="Hegedus B."/>
            <person name="Baldrian P."/>
            <person name="Stursova M."/>
            <person name="Weitz H."/>
            <person name="Taylor A."/>
            <person name="Grigoriev I.V."/>
            <person name="Nagy L.G."/>
            <person name="Martin F."/>
            <person name="Kauserud H."/>
        </authorList>
    </citation>
    <scope>NUCLEOTIDE SEQUENCE</scope>
    <source>
        <strain evidence="1">9284</strain>
    </source>
</reference>
<dbReference type="AlphaFoldDB" id="A0AAD7BCZ4"/>
<dbReference type="Proteomes" id="UP001221142">
    <property type="component" value="Unassembled WGS sequence"/>
</dbReference>
<accession>A0AAD7BCZ4</accession>
<dbReference type="SUPFAM" id="SSF52047">
    <property type="entry name" value="RNI-like"/>
    <property type="match status" value="1"/>
</dbReference>
<evidence type="ECO:0000313" key="2">
    <source>
        <dbReference type="Proteomes" id="UP001221142"/>
    </source>
</evidence>
<proteinExistence type="predicted"/>
<dbReference type="EMBL" id="JARKIF010000021">
    <property type="protein sequence ID" value="KAJ7617349.1"/>
    <property type="molecule type" value="Genomic_DNA"/>
</dbReference>